<dbReference type="GO" id="GO:0000155">
    <property type="term" value="F:phosphorelay sensor kinase activity"/>
    <property type="evidence" value="ECO:0007669"/>
    <property type="project" value="InterPro"/>
</dbReference>
<evidence type="ECO:0000256" key="3">
    <source>
        <dbReference type="ARBA" id="ARBA00012438"/>
    </source>
</evidence>
<reference evidence="10 11" key="1">
    <citation type="submission" date="2016-01" db="EMBL/GenBank/DDBJ databases">
        <authorList>
            <person name="Oliw E.H."/>
        </authorList>
    </citation>
    <scope>NUCLEOTIDE SEQUENCE [LARGE SCALE GENOMIC DNA]</scope>
    <source>
        <strain evidence="10 11">CMW7756A</strain>
    </source>
</reference>
<feature type="transmembrane region" description="Helical" evidence="8">
    <location>
        <begin position="42"/>
        <end position="59"/>
    </location>
</feature>
<comment type="catalytic activity">
    <reaction evidence="1">
        <text>ATP + protein L-histidine = ADP + protein N-phospho-L-histidine.</text>
        <dbReference type="EC" id="2.7.13.3"/>
    </reaction>
</comment>
<dbReference type="SUPFAM" id="SSF47384">
    <property type="entry name" value="Homodimeric domain of signal transducing histidine kinase"/>
    <property type="match status" value="1"/>
</dbReference>
<evidence type="ECO:0000256" key="1">
    <source>
        <dbReference type="ARBA" id="ARBA00000085"/>
    </source>
</evidence>
<dbReference type="Pfam" id="PF02518">
    <property type="entry name" value="HATPase_c"/>
    <property type="match status" value="1"/>
</dbReference>
<comment type="subcellular location">
    <subcellularLocation>
        <location evidence="2">Membrane</location>
    </subcellularLocation>
</comment>
<dbReference type="InterPro" id="IPR003661">
    <property type="entry name" value="HisK_dim/P_dom"/>
</dbReference>
<organism evidence="10">
    <name type="scientific">Peptoniphilus harei</name>
    <dbReference type="NCBI Taxonomy" id="54005"/>
    <lineage>
        <taxon>Bacteria</taxon>
        <taxon>Bacillati</taxon>
        <taxon>Bacillota</taxon>
        <taxon>Tissierellia</taxon>
        <taxon>Tissierellales</taxon>
        <taxon>Peptoniphilaceae</taxon>
        <taxon>Peptoniphilus</taxon>
    </lineage>
</organism>
<accession>A0A133PRF6</accession>
<proteinExistence type="predicted"/>
<feature type="transmembrane region" description="Helical" evidence="8">
    <location>
        <begin position="80"/>
        <end position="101"/>
    </location>
</feature>
<evidence type="ECO:0000256" key="4">
    <source>
        <dbReference type="ARBA" id="ARBA00022553"/>
    </source>
</evidence>
<keyword evidence="8" id="KW-0812">Transmembrane</keyword>
<dbReference type="SUPFAM" id="SSF55874">
    <property type="entry name" value="ATPase domain of HSP90 chaperone/DNA topoisomerase II/histidine kinase"/>
    <property type="match status" value="1"/>
</dbReference>
<feature type="transmembrane region" description="Helical" evidence="8">
    <location>
        <begin position="107"/>
        <end position="126"/>
    </location>
</feature>
<dbReference type="InterPro" id="IPR050351">
    <property type="entry name" value="BphY/WalK/GraS-like"/>
</dbReference>
<dbReference type="RefSeq" id="WP_060799753.1">
    <property type="nucleotide sequence ID" value="NZ_KQ957093.1"/>
</dbReference>
<evidence type="ECO:0000259" key="9">
    <source>
        <dbReference type="PROSITE" id="PS50109"/>
    </source>
</evidence>
<sequence length="405" mass="47274">MLSDFKVFMRDLFLDLMDRVFLENIFVSSVIIFELFNINKHFILAWLVTLIFALLKIKRKKLLDTIFTYNLYKYRRFKNFRLFGTLNVTLIIMYIIFYSLIKSDIVLLNVLLFMILRAVIIVEVQFAQNALSIELIESILYGYEFEIPSPFENEYLDKITVLMEDFKVRDRLRLEENFRSERFKVDLITNISHDLKTPLTSIINYVDLLSKKEVLDDEAKNFVAILKRNSTRLKDLIVDLVFASKTSTGNLSIEKSLVELNEMILQIYGDYDSLFEKRDLEFSYKSASDEILIYTDVNLFVRIVENLFSNAAKHARPGTRVLAGVIERESTIEFYVKNIVDEKLNMNSDELFEELLKADRSRHSEGSGLGLNIVKNLAELLGGEVKVSIHGQWFEVHVLLLRDSD</sequence>
<dbReference type="InterPro" id="IPR005467">
    <property type="entry name" value="His_kinase_dom"/>
</dbReference>
<dbReference type="CDD" id="cd00082">
    <property type="entry name" value="HisKA"/>
    <property type="match status" value="1"/>
</dbReference>
<dbReference type="InterPro" id="IPR003594">
    <property type="entry name" value="HATPase_dom"/>
</dbReference>
<keyword evidence="7" id="KW-0902">Two-component regulatory system</keyword>
<dbReference type="PROSITE" id="PS50109">
    <property type="entry name" value="HIS_KIN"/>
    <property type="match status" value="1"/>
</dbReference>
<name>A0A133PRF6_9FIRM</name>
<dbReference type="Gene3D" id="1.10.287.130">
    <property type="match status" value="1"/>
</dbReference>
<dbReference type="AlphaFoldDB" id="A0A133PRF6"/>
<keyword evidence="4" id="KW-0597">Phosphoprotein</keyword>
<dbReference type="EC" id="2.7.13.3" evidence="3"/>
<dbReference type="PATRIC" id="fig|54005.3.peg.473"/>
<dbReference type="Proteomes" id="UP000070174">
    <property type="component" value="Unassembled WGS sequence"/>
</dbReference>
<dbReference type="PANTHER" id="PTHR45453">
    <property type="entry name" value="PHOSPHATE REGULON SENSOR PROTEIN PHOR"/>
    <property type="match status" value="1"/>
</dbReference>
<evidence type="ECO:0000256" key="7">
    <source>
        <dbReference type="ARBA" id="ARBA00023012"/>
    </source>
</evidence>
<keyword evidence="5" id="KW-0808">Transferase</keyword>
<keyword evidence="6 10" id="KW-0418">Kinase</keyword>
<dbReference type="GO" id="GO:0016036">
    <property type="term" value="P:cellular response to phosphate starvation"/>
    <property type="evidence" value="ECO:0007669"/>
    <property type="project" value="TreeGrafter"/>
</dbReference>
<comment type="caution">
    <text evidence="10">The sequence shown here is derived from an EMBL/GenBank/DDBJ whole genome shotgun (WGS) entry which is preliminary data.</text>
</comment>
<dbReference type="Gene3D" id="3.30.565.10">
    <property type="entry name" value="Histidine kinase-like ATPase, C-terminal domain"/>
    <property type="match status" value="1"/>
</dbReference>
<dbReference type="SMART" id="SM00388">
    <property type="entry name" value="HisKA"/>
    <property type="match status" value="1"/>
</dbReference>
<keyword evidence="8" id="KW-1133">Transmembrane helix</keyword>
<evidence type="ECO:0000313" key="10">
    <source>
        <dbReference type="EMBL" id="KXA31366.1"/>
    </source>
</evidence>
<dbReference type="EMBL" id="LRQE01000015">
    <property type="protein sequence ID" value="KXA31366.1"/>
    <property type="molecule type" value="Genomic_DNA"/>
</dbReference>
<keyword evidence="8" id="KW-0472">Membrane</keyword>
<dbReference type="PANTHER" id="PTHR45453:SF1">
    <property type="entry name" value="PHOSPHATE REGULON SENSOR PROTEIN PHOR"/>
    <property type="match status" value="1"/>
</dbReference>
<dbReference type="GO" id="GO:0005886">
    <property type="term" value="C:plasma membrane"/>
    <property type="evidence" value="ECO:0007669"/>
    <property type="project" value="TreeGrafter"/>
</dbReference>
<evidence type="ECO:0000313" key="11">
    <source>
        <dbReference type="Proteomes" id="UP000070174"/>
    </source>
</evidence>
<dbReference type="InterPro" id="IPR036890">
    <property type="entry name" value="HATPase_C_sf"/>
</dbReference>
<evidence type="ECO:0000256" key="2">
    <source>
        <dbReference type="ARBA" id="ARBA00004370"/>
    </source>
</evidence>
<evidence type="ECO:0000256" key="5">
    <source>
        <dbReference type="ARBA" id="ARBA00022679"/>
    </source>
</evidence>
<feature type="transmembrane region" description="Helical" evidence="8">
    <location>
        <begin position="20"/>
        <end position="36"/>
    </location>
</feature>
<gene>
    <name evidence="10" type="ORF">HMPREF3229_00480</name>
</gene>
<dbReference type="GO" id="GO:0004721">
    <property type="term" value="F:phosphoprotein phosphatase activity"/>
    <property type="evidence" value="ECO:0007669"/>
    <property type="project" value="TreeGrafter"/>
</dbReference>
<evidence type="ECO:0000256" key="8">
    <source>
        <dbReference type="SAM" id="Phobius"/>
    </source>
</evidence>
<dbReference type="Pfam" id="PF00512">
    <property type="entry name" value="HisKA"/>
    <property type="match status" value="1"/>
</dbReference>
<feature type="domain" description="Histidine kinase" evidence="9">
    <location>
        <begin position="190"/>
        <end position="387"/>
    </location>
</feature>
<dbReference type="SMART" id="SM00387">
    <property type="entry name" value="HATPase_c"/>
    <property type="match status" value="1"/>
</dbReference>
<evidence type="ECO:0000256" key="6">
    <source>
        <dbReference type="ARBA" id="ARBA00022777"/>
    </source>
</evidence>
<dbReference type="InterPro" id="IPR036097">
    <property type="entry name" value="HisK_dim/P_sf"/>
</dbReference>
<protein>
    <recommendedName>
        <fullName evidence="3">histidine kinase</fullName>
        <ecNumber evidence="3">2.7.13.3</ecNumber>
    </recommendedName>
</protein>